<dbReference type="Pfam" id="PF03401">
    <property type="entry name" value="TctC"/>
    <property type="match status" value="1"/>
</dbReference>
<dbReference type="Gene3D" id="3.40.190.10">
    <property type="entry name" value="Periplasmic binding protein-like II"/>
    <property type="match status" value="1"/>
</dbReference>
<proteinExistence type="inferred from homology"/>
<dbReference type="Gene3D" id="3.40.190.150">
    <property type="entry name" value="Bordetella uptake gene, domain 1"/>
    <property type="match status" value="1"/>
</dbReference>
<dbReference type="AlphaFoldDB" id="A0A4V2UZ80"/>
<dbReference type="SUPFAM" id="SSF53850">
    <property type="entry name" value="Periplasmic binding protein-like II"/>
    <property type="match status" value="1"/>
</dbReference>
<dbReference type="PANTHER" id="PTHR42928">
    <property type="entry name" value="TRICARBOXYLATE-BINDING PROTEIN"/>
    <property type="match status" value="1"/>
</dbReference>
<comment type="similarity">
    <text evidence="1">Belongs to the UPF0065 (bug) family.</text>
</comment>
<dbReference type="InterPro" id="IPR005064">
    <property type="entry name" value="BUG"/>
</dbReference>
<evidence type="ECO:0000256" key="1">
    <source>
        <dbReference type="ARBA" id="ARBA00006987"/>
    </source>
</evidence>
<dbReference type="OrthoDB" id="8678477at2"/>
<name>A0A4V2UZ80_9BURK</name>
<dbReference type="PIRSF" id="PIRSF017082">
    <property type="entry name" value="YflP"/>
    <property type="match status" value="1"/>
</dbReference>
<dbReference type="PANTHER" id="PTHR42928:SF5">
    <property type="entry name" value="BLR1237 PROTEIN"/>
    <property type="match status" value="1"/>
</dbReference>
<evidence type="ECO:0000313" key="4">
    <source>
        <dbReference type="Proteomes" id="UP000295525"/>
    </source>
</evidence>
<organism evidence="3 4">
    <name type="scientific">Paralcaligenes ureilyticus</name>
    <dbReference type="NCBI Taxonomy" id="627131"/>
    <lineage>
        <taxon>Bacteria</taxon>
        <taxon>Pseudomonadati</taxon>
        <taxon>Pseudomonadota</taxon>
        <taxon>Betaproteobacteria</taxon>
        <taxon>Burkholderiales</taxon>
        <taxon>Alcaligenaceae</taxon>
        <taxon>Paralcaligenes</taxon>
    </lineage>
</organism>
<evidence type="ECO:0000256" key="2">
    <source>
        <dbReference type="SAM" id="SignalP"/>
    </source>
</evidence>
<accession>A0A4V2UZ80</accession>
<reference evidence="3 4" key="1">
    <citation type="submission" date="2019-03" db="EMBL/GenBank/DDBJ databases">
        <title>Genomic Encyclopedia of Type Strains, Phase IV (KMG-IV): sequencing the most valuable type-strain genomes for metagenomic binning, comparative biology and taxonomic classification.</title>
        <authorList>
            <person name="Goeker M."/>
        </authorList>
    </citation>
    <scope>NUCLEOTIDE SEQUENCE [LARGE SCALE GENOMIC DNA]</scope>
    <source>
        <strain evidence="3 4">DSM 24591</strain>
    </source>
</reference>
<keyword evidence="2" id="KW-0732">Signal</keyword>
<gene>
    <name evidence="3" type="ORF">EDC26_102174</name>
</gene>
<keyword evidence="4" id="KW-1185">Reference proteome</keyword>
<dbReference type="InterPro" id="IPR042100">
    <property type="entry name" value="Bug_dom1"/>
</dbReference>
<feature type="signal peptide" evidence="2">
    <location>
        <begin position="1"/>
        <end position="25"/>
    </location>
</feature>
<evidence type="ECO:0000313" key="3">
    <source>
        <dbReference type="EMBL" id="TCT10218.1"/>
    </source>
</evidence>
<sequence length="325" mass="33572">MRIVQSAFHICLGLSALFASNIVSAADAYPSKAIKIIVSYPAGGANDIVARSVGAGLSKELGQSVIIDNITGAGGSIGAGSAARARPDGYTLFMGAGAHALAPSVRKNLPYDMVKSFEPISLAAIGTYVLVVNPSVKATSVAELVALARANPGKLDFASSGVGAPLYLAGVMFQEKTHTKLTHIPYRGDADANTAVVAGQVDMIFGSLGPLFPLIQSGKVRALAVTSNKRSKVVPNLPTLDEAGLKGYNIGTWWGLLAPAGTPKPIVDRLAAAVAKVIADPALKDRFEKMGIEAASDTPSQFQAFIADELARYASLTKAAGIEPQ</sequence>
<comment type="caution">
    <text evidence="3">The sequence shown here is derived from an EMBL/GenBank/DDBJ whole genome shotgun (WGS) entry which is preliminary data.</text>
</comment>
<dbReference type="CDD" id="cd13578">
    <property type="entry name" value="PBP2_Bug27"/>
    <property type="match status" value="1"/>
</dbReference>
<protein>
    <submittedName>
        <fullName evidence="3">Tripartite-type tricarboxylate transporter receptor subunit TctC</fullName>
    </submittedName>
</protein>
<dbReference type="EMBL" id="SMAJ01000002">
    <property type="protein sequence ID" value="TCT10218.1"/>
    <property type="molecule type" value="Genomic_DNA"/>
</dbReference>
<feature type="chain" id="PRO_5020909121" evidence="2">
    <location>
        <begin position="26"/>
        <end position="325"/>
    </location>
</feature>
<keyword evidence="3" id="KW-0675">Receptor</keyword>
<dbReference type="Proteomes" id="UP000295525">
    <property type="component" value="Unassembled WGS sequence"/>
</dbReference>